<proteinExistence type="predicted"/>
<dbReference type="InterPro" id="IPR042070">
    <property type="entry name" value="PucR_C-HTH_sf"/>
</dbReference>
<dbReference type="InterPro" id="IPR025736">
    <property type="entry name" value="PucR_C-HTH_dom"/>
</dbReference>
<dbReference type="RefSeq" id="WP_059143881.1">
    <property type="nucleotide sequence ID" value="NZ_LLZJ01000133.1"/>
</dbReference>
<name>A0A0X3X0F7_STRVO</name>
<sequence>MSDNEIQPLVDQLAQQLQRSVVINDPAVRMLYSSAHFGDEDPVRVQAILHRDAGPKAIGHVLAQGVWTWTTAGVIPPYEEIGLKARVAVPIRWRGDLLGLLLVMDADSSLTASELAAINETVRIVAPMLVGQRPGDDDAAAREQAIRDLVSTEPTVRRRALADLGPDAELNRFAHVTAIDVGVALTAEPVGASHVEMALRDAVTFSRPPGPTAELRAVTAGGALLLLGGAAPMPDSVSRGHAQRIVERMRDLAAGRFTPVAGVGFPVAGLDRAVETADQARLARRAASSVLGTDVATWADVGPYGPLLRIPADELSASALPVELRRLLDIDHGQKLTETLRAYLDHACSGPATSEALHIHRTTLYYRLGRIGELTGLDLADGRTRLVLHLGLIMMDLMQARVRQ</sequence>
<evidence type="ECO:0000313" key="3">
    <source>
        <dbReference type="Proteomes" id="UP000053413"/>
    </source>
</evidence>
<organism evidence="2 3">
    <name type="scientific">Streptomyces violaceusniger</name>
    <dbReference type="NCBI Taxonomy" id="68280"/>
    <lineage>
        <taxon>Bacteria</taxon>
        <taxon>Bacillati</taxon>
        <taxon>Actinomycetota</taxon>
        <taxon>Actinomycetes</taxon>
        <taxon>Kitasatosporales</taxon>
        <taxon>Streptomycetaceae</taxon>
        <taxon>Streptomyces</taxon>
        <taxon>Streptomyces violaceusniger group</taxon>
    </lineage>
</organism>
<dbReference type="EMBL" id="LLZJ01000133">
    <property type="protein sequence ID" value="KUL62589.1"/>
    <property type="molecule type" value="Genomic_DNA"/>
</dbReference>
<dbReference type="OrthoDB" id="4534407at2"/>
<protein>
    <recommendedName>
        <fullName evidence="1">PucR C-terminal helix-turn-helix domain-containing protein</fullName>
    </recommendedName>
</protein>
<dbReference type="Proteomes" id="UP000053413">
    <property type="component" value="Unassembled WGS sequence"/>
</dbReference>
<accession>A0A0X3X0F7</accession>
<dbReference type="InterPro" id="IPR051448">
    <property type="entry name" value="CdaR-like_regulators"/>
</dbReference>
<reference evidence="3" key="1">
    <citation type="submission" date="2015-10" db="EMBL/GenBank/DDBJ databases">
        <authorList>
            <person name="Ju K.-S."/>
            <person name="Doroghazi J.R."/>
            <person name="Metcalf W.W."/>
        </authorList>
    </citation>
    <scope>NUCLEOTIDE SEQUENCE [LARGE SCALE GENOMIC DNA]</scope>
    <source>
        <strain evidence="3">NRRL F-8817</strain>
    </source>
</reference>
<gene>
    <name evidence="2" type="ORF">ADL28_12880</name>
</gene>
<dbReference type="Gene3D" id="1.10.10.2840">
    <property type="entry name" value="PucR C-terminal helix-turn-helix domain"/>
    <property type="match status" value="1"/>
</dbReference>
<dbReference type="Pfam" id="PF13556">
    <property type="entry name" value="HTH_30"/>
    <property type="match status" value="1"/>
</dbReference>
<comment type="caution">
    <text evidence="2">The sequence shown here is derived from an EMBL/GenBank/DDBJ whole genome shotgun (WGS) entry which is preliminary data.</text>
</comment>
<dbReference type="AlphaFoldDB" id="A0A0X3X0F7"/>
<evidence type="ECO:0000259" key="1">
    <source>
        <dbReference type="Pfam" id="PF13556"/>
    </source>
</evidence>
<evidence type="ECO:0000313" key="2">
    <source>
        <dbReference type="EMBL" id="KUL62589.1"/>
    </source>
</evidence>
<feature type="domain" description="PucR C-terminal helix-turn-helix" evidence="1">
    <location>
        <begin position="336"/>
        <end position="393"/>
    </location>
</feature>
<dbReference type="PANTHER" id="PTHR33744">
    <property type="entry name" value="CARBOHYDRATE DIACID REGULATOR"/>
    <property type="match status" value="1"/>
</dbReference>
<dbReference type="PANTHER" id="PTHR33744:SF17">
    <property type="entry name" value="CONSERVED PROTEIN"/>
    <property type="match status" value="1"/>
</dbReference>